<keyword evidence="2" id="KW-1185">Reference proteome</keyword>
<proteinExistence type="predicted"/>
<name>A0A183H111_9BILA</name>
<gene>
    <name evidence="1" type="ORF">OFLC_LOCUS1171</name>
</gene>
<organism evidence="3">
    <name type="scientific">Onchocerca flexuosa</name>
    <dbReference type="NCBI Taxonomy" id="387005"/>
    <lineage>
        <taxon>Eukaryota</taxon>
        <taxon>Metazoa</taxon>
        <taxon>Ecdysozoa</taxon>
        <taxon>Nematoda</taxon>
        <taxon>Chromadorea</taxon>
        <taxon>Rhabditida</taxon>
        <taxon>Spirurina</taxon>
        <taxon>Spiruromorpha</taxon>
        <taxon>Filarioidea</taxon>
        <taxon>Onchocercidae</taxon>
        <taxon>Onchocerca</taxon>
    </lineage>
</organism>
<evidence type="ECO:0000313" key="2">
    <source>
        <dbReference type="Proteomes" id="UP000267606"/>
    </source>
</evidence>
<reference evidence="3" key="1">
    <citation type="submission" date="2016-06" db="UniProtKB">
        <authorList>
            <consortium name="WormBaseParasite"/>
        </authorList>
    </citation>
    <scope>IDENTIFICATION</scope>
</reference>
<dbReference type="EMBL" id="UZAJ01000513">
    <property type="protein sequence ID" value="VDO28508.1"/>
    <property type="molecule type" value="Genomic_DNA"/>
</dbReference>
<reference evidence="1 2" key="2">
    <citation type="submission" date="2018-11" db="EMBL/GenBank/DDBJ databases">
        <authorList>
            <consortium name="Pathogen Informatics"/>
        </authorList>
    </citation>
    <scope>NUCLEOTIDE SEQUENCE [LARGE SCALE GENOMIC DNA]</scope>
</reference>
<sequence length="215" mass="24609">MDAFLGTVYINVVILDAARYTVNITRAAFEFTIQRVGCHLLHCVSVSFIATTMEVDKKQLCSPFPQRIVSCCGDVYRIIRLEQRSVNWIIPDPGARSWNCFHPMFNRLATILSLLVLLPSKHWSPAPFLPMFIFSMIDFLLYFSIVPDTRGNKLLDPGEVLEKELTTHKSTVVAALIRHHFRTFITSSKICLTKQNTINKFVVVEFCNILERNVN</sequence>
<dbReference type="Proteomes" id="UP000267606">
    <property type="component" value="Unassembled WGS sequence"/>
</dbReference>
<dbReference type="AlphaFoldDB" id="A0A183H111"/>
<accession>A0A183H111</accession>
<evidence type="ECO:0000313" key="3">
    <source>
        <dbReference type="WBParaSite" id="OFLC_0000117001-mRNA-1"/>
    </source>
</evidence>
<dbReference type="WBParaSite" id="OFLC_0000117001-mRNA-1">
    <property type="protein sequence ID" value="OFLC_0000117001-mRNA-1"/>
    <property type="gene ID" value="OFLC_0000117001"/>
</dbReference>
<evidence type="ECO:0000313" key="1">
    <source>
        <dbReference type="EMBL" id="VDO28508.1"/>
    </source>
</evidence>
<protein>
    <submittedName>
        <fullName evidence="3">Secreted protein</fullName>
    </submittedName>
</protein>
<dbReference type="STRING" id="387005.A0A183H111"/>